<dbReference type="InterPro" id="IPR006059">
    <property type="entry name" value="SBP"/>
</dbReference>
<proteinExistence type="inferred from homology"/>
<dbReference type="Pfam" id="PF01547">
    <property type="entry name" value="SBP_bac_1"/>
    <property type="match status" value="1"/>
</dbReference>
<dbReference type="GO" id="GO:0042956">
    <property type="term" value="P:maltodextrin transmembrane transport"/>
    <property type="evidence" value="ECO:0007669"/>
    <property type="project" value="TreeGrafter"/>
</dbReference>
<dbReference type="GO" id="GO:1901982">
    <property type="term" value="F:maltose binding"/>
    <property type="evidence" value="ECO:0007669"/>
    <property type="project" value="TreeGrafter"/>
</dbReference>
<evidence type="ECO:0000256" key="3">
    <source>
        <dbReference type="ARBA" id="ARBA00022729"/>
    </source>
</evidence>
<feature type="signal peptide" evidence="4">
    <location>
        <begin position="1"/>
        <end position="22"/>
    </location>
</feature>
<comment type="caution">
    <text evidence="5">The sequence shown here is derived from an EMBL/GenBank/DDBJ whole genome shotgun (WGS) entry which is preliminary data.</text>
</comment>
<reference evidence="5 6" key="1">
    <citation type="submission" date="2018-11" db="EMBL/GenBank/DDBJ databases">
        <title>Genomic Encyclopedia of Type Strains, Phase IV (KMG-IV): sequencing the most valuable type-strain genomes for metagenomic binning, comparative biology and taxonomic classification.</title>
        <authorList>
            <person name="Goeker M."/>
        </authorList>
    </citation>
    <scope>NUCLEOTIDE SEQUENCE [LARGE SCALE GENOMIC DNA]</scope>
    <source>
        <strain evidence="5 6">DSM 5900</strain>
    </source>
</reference>
<dbReference type="CDD" id="cd13585">
    <property type="entry name" value="PBP2_TMBP_like"/>
    <property type="match status" value="1"/>
</dbReference>
<dbReference type="SUPFAM" id="SSF53850">
    <property type="entry name" value="Periplasmic binding protein-like II"/>
    <property type="match status" value="1"/>
</dbReference>
<keyword evidence="3 4" id="KW-0732">Signal</keyword>
<dbReference type="AlphaFoldDB" id="A0A3N1KR29"/>
<dbReference type="Gene3D" id="3.40.190.10">
    <property type="entry name" value="Periplasmic binding protein-like II"/>
    <property type="match status" value="2"/>
</dbReference>
<feature type="chain" id="PRO_5017965205" evidence="4">
    <location>
        <begin position="23"/>
        <end position="406"/>
    </location>
</feature>
<evidence type="ECO:0000256" key="4">
    <source>
        <dbReference type="SAM" id="SignalP"/>
    </source>
</evidence>
<dbReference type="OrthoDB" id="2509690at2"/>
<dbReference type="GO" id="GO:0055052">
    <property type="term" value="C:ATP-binding cassette (ABC) transporter complex, substrate-binding subunit-containing"/>
    <property type="evidence" value="ECO:0007669"/>
    <property type="project" value="TreeGrafter"/>
</dbReference>
<dbReference type="PANTHER" id="PTHR30061">
    <property type="entry name" value="MALTOSE-BINDING PERIPLASMIC PROTEIN"/>
    <property type="match status" value="1"/>
</dbReference>
<keyword evidence="2" id="KW-0813">Transport</keyword>
<sequence>MRKTIATWVGAAGLTLTLAAGAAGQTLKITYPGWDSKEQEREVTAIFAAYEKQNPGVKIELISTPFPVMKQKLVVSLRSGDAPDLGYLDGRWLPELQAAGFLADVTAQANALDRKDWYPAAWEPATIDGKVYGIPDRVDPWMVYYNTDLFKAAGVDRFPETTDELVAAGKKITGNGVHAWGLIGTNDATFIGRYLNILYAFHGNLLSPDGKKAVVNDANGVAALAFYTDLLIKHGIAQPSAVGNNHNDVRQLFMTKQVAMIIDGPWARGTLREMAPTVNWSVGRIPAAPGKEPRFTMTSWHYTTFAAGKNQAAVAKLVAYLVQPENQARSVVTLPARQSAAALPRFQTDEYKPWVAALPAGRAFPITDRFSEIADIVGKSVQEVLAKRKDAKAAADEAAARIDKLL</sequence>
<dbReference type="PANTHER" id="PTHR30061:SF50">
    <property type="entry name" value="MALTOSE_MALTODEXTRIN-BINDING PERIPLASMIC PROTEIN"/>
    <property type="match status" value="1"/>
</dbReference>
<name>A0A3N1KR29_9PROT</name>
<accession>A0A3N1KR29</accession>
<evidence type="ECO:0000256" key="1">
    <source>
        <dbReference type="ARBA" id="ARBA00008520"/>
    </source>
</evidence>
<evidence type="ECO:0000313" key="6">
    <source>
        <dbReference type="Proteomes" id="UP000278222"/>
    </source>
</evidence>
<comment type="similarity">
    <text evidence="1">Belongs to the bacterial solute-binding protein 1 family.</text>
</comment>
<protein>
    <submittedName>
        <fullName evidence="5">Carbohydrate ABC transporter substrate-binding protein (CUT1 family)</fullName>
    </submittedName>
</protein>
<keyword evidence="6" id="KW-1185">Reference proteome</keyword>
<dbReference type="Proteomes" id="UP000278222">
    <property type="component" value="Unassembled WGS sequence"/>
</dbReference>
<dbReference type="RefSeq" id="WP_123694981.1">
    <property type="nucleotide sequence ID" value="NZ_AP019700.1"/>
</dbReference>
<gene>
    <name evidence="5" type="ORF">EDC65_5105</name>
</gene>
<dbReference type="GO" id="GO:0015768">
    <property type="term" value="P:maltose transport"/>
    <property type="evidence" value="ECO:0007669"/>
    <property type="project" value="TreeGrafter"/>
</dbReference>
<evidence type="ECO:0000313" key="5">
    <source>
        <dbReference type="EMBL" id="ROP81249.1"/>
    </source>
</evidence>
<organism evidence="5 6">
    <name type="scientific">Stella humosa</name>
    <dbReference type="NCBI Taxonomy" id="94"/>
    <lineage>
        <taxon>Bacteria</taxon>
        <taxon>Pseudomonadati</taxon>
        <taxon>Pseudomonadota</taxon>
        <taxon>Alphaproteobacteria</taxon>
        <taxon>Rhodospirillales</taxon>
        <taxon>Stellaceae</taxon>
        <taxon>Stella</taxon>
    </lineage>
</organism>
<dbReference type="EMBL" id="RJKX01000018">
    <property type="protein sequence ID" value="ROP81249.1"/>
    <property type="molecule type" value="Genomic_DNA"/>
</dbReference>
<evidence type="ECO:0000256" key="2">
    <source>
        <dbReference type="ARBA" id="ARBA00022448"/>
    </source>
</evidence>